<name>A0A8T0Y278_PANVG</name>
<accession>A0A8T0Y278</accession>
<protein>
    <submittedName>
        <fullName evidence="2">Uncharacterized protein</fullName>
    </submittedName>
</protein>
<proteinExistence type="predicted"/>
<comment type="caution">
    <text evidence="2">The sequence shown here is derived from an EMBL/GenBank/DDBJ whole genome shotgun (WGS) entry which is preliminary data.</text>
</comment>
<feature type="region of interest" description="Disordered" evidence="1">
    <location>
        <begin position="108"/>
        <end position="128"/>
    </location>
</feature>
<evidence type="ECO:0000313" key="3">
    <source>
        <dbReference type="Proteomes" id="UP000823388"/>
    </source>
</evidence>
<feature type="region of interest" description="Disordered" evidence="1">
    <location>
        <begin position="30"/>
        <end position="51"/>
    </location>
</feature>
<evidence type="ECO:0000313" key="2">
    <source>
        <dbReference type="EMBL" id="KAG2661519.1"/>
    </source>
</evidence>
<dbReference type="Proteomes" id="UP000823388">
    <property type="component" value="Chromosome 1K"/>
</dbReference>
<dbReference type="AlphaFoldDB" id="A0A8T0Y278"/>
<dbReference type="EMBL" id="CM029037">
    <property type="protein sequence ID" value="KAG2661519.1"/>
    <property type="molecule type" value="Genomic_DNA"/>
</dbReference>
<evidence type="ECO:0000256" key="1">
    <source>
        <dbReference type="SAM" id="MobiDB-lite"/>
    </source>
</evidence>
<organism evidence="2 3">
    <name type="scientific">Panicum virgatum</name>
    <name type="common">Blackwell switchgrass</name>
    <dbReference type="NCBI Taxonomy" id="38727"/>
    <lineage>
        <taxon>Eukaryota</taxon>
        <taxon>Viridiplantae</taxon>
        <taxon>Streptophyta</taxon>
        <taxon>Embryophyta</taxon>
        <taxon>Tracheophyta</taxon>
        <taxon>Spermatophyta</taxon>
        <taxon>Magnoliopsida</taxon>
        <taxon>Liliopsida</taxon>
        <taxon>Poales</taxon>
        <taxon>Poaceae</taxon>
        <taxon>PACMAD clade</taxon>
        <taxon>Panicoideae</taxon>
        <taxon>Panicodae</taxon>
        <taxon>Paniceae</taxon>
        <taxon>Panicinae</taxon>
        <taxon>Panicum</taxon>
        <taxon>Panicum sect. Hiantes</taxon>
    </lineage>
</organism>
<keyword evidence="3" id="KW-1185">Reference proteome</keyword>
<reference evidence="2" key="1">
    <citation type="submission" date="2020-05" db="EMBL/GenBank/DDBJ databases">
        <title>WGS assembly of Panicum virgatum.</title>
        <authorList>
            <person name="Lovell J.T."/>
            <person name="Jenkins J."/>
            <person name="Shu S."/>
            <person name="Juenger T.E."/>
            <person name="Schmutz J."/>
        </authorList>
    </citation>
    <scope>NUCLEOTIDE SEQUENCE</scope>
    <source>
        <strain evidence="2">AP13</strain>
    </source>
</reference>
<sequence length="128" mass="13978">MGQSRREFRTEAYVALAYFRGGSRVDAVAREPRRRGGLRRGDAPSGTIRPDGCVLSPPCPAWCAFVQRKTSVDARFSPVRRSACRLLPRARRRPEAAAWTAPAAPAFTFTQVGGPKNGPSALPHTSRD</sequence>
<gene>
    <name evidence="2" type="ORF">PVAP13_1KG508526</name>
</gene>